<dbReference type="GO" id="GO:0019632">
    <property type="term" value="P:shikimate metabolic process"/>
    <property type="evidence" value="ECO:0007669"/>
    <property type="project" value="TreeGrafter"/>
</dbReference>
<evidence type="ECO:0000256" key="1">
    <source>
        <dbReference type="ARBA" id="ARBA00004871"/>
    </source>
</evidence>
<feature type="domain" description="Shikimate dehydrogenase substrate binding N-terminal" evidence="8">
    <location>
        <begin position="18"/>
        <end position="98"/>
    </location>
</feature>
<evidence type="ECO:0000259" key="7">
    <source>
        <dbReference type="Pfam" id="PF01488"/>
    </source>
</evidence>
<evidence type="ECO:0000256" key="6">
    <source>
        <dbReference type="ARBA" id="ARBA00049442"/>
    </source>
</evidence>
<keyword evidence="3" id="KW-0521">NADP</keyword>
<comment type="pathway">
    <text evidence="1">Metabolic intermediate biosynthesis; chorismate biosynthesis; chorismate from D-erythrose 4-phosphate and phosphoenolpyruvate: step 4/7.</text>
</comment>
<evidence type="ECO:0000256" key="4">
    <source>
        <dbReference type="ARBA" id="ARBA00023002"/>
    </source>
</evidence>
<dbReference type="RefSeq" id="WP_110377635.1">
    <property type="nucleotide sequence ID" value="NZ_CAKNFM010000006.1"/>
</dbReference>
<dbReference type="SUPFAM" id="SSF53223">
    <property type="entry name" value="Aminoacid dehydrogenase-like, N-terminal domain"/>
    <property type="match status" value="1"/>
</dbReference>
<dbReference type="Gene3D" id="3.40.50.10860">
    <property type="entry name" value="Leucine Dehydrogenase, chain A, domain 1"/>
    <property type="match status" value="1"/>
</dbReference>
<evidence type="ECO:0000256" key="3">
    <source>
        <dbReference type="ARBA" id="ARBA00022857"/>
    </source>
</evidence>
<dbReference type="InterPro" id="IPR046346">
    <property type="entry name" value="Aminoacid_DH-like_N_sf"/>
</dbReference>
<sequence>MTVVKPITGVTRMIASLADPVIQVRAPSIMNAVFARHGLDWIMHPMHVKPENLGATVAVLRRTSNYIAFTTTIPHKQQITRLSDELMPNAKLCGAANVTKIIDGRLVSEIFDGIGMIGGMAKSGVTVAGRRVLVCGAGGAARAIAFALCKEKPACVHVHNRSEFKALELAEAMRRAVPALEIAAVSGNRTDYDVIINATSLGLKEGDPTPLDFGSLNRETDVACVVAPRESETILAARAKGCRVVPGIEMMKAQAEAITAFIADR</sequence>
<proteinExistence type="predicted"/>
<dbReference type="SUPFAM" id="SSF51735">
    <property type="entry name" value="NAD(P)-binding Rossmann-fold domains"/>
    <property type="match status" value="1"/>
</dbReference>
<comment type="catalytic activity">
    <reaction evidence="6">
        <text>shikimate + NADP(+) = 3-dehydroshikimate + NADPH + H(+)</text>
        <dbReference type="Rhea" id="RHEA:17737"/>
        <dbReference type="ChEBI" id="CHEBI:15378"/>
        <dbReference type="ChEBI" id="CHEBI:16630"/>
        <dbReference type="ChEBI" id="CHEBI:36208"/>
        <dbReference type="ChEBI" id="CHEBI:57783"/>
        <dbReference type="ChEBI" id="CHEBI:58349"/>
        <dbReference type="EC" id="1.1.1.25"/>
    </reaction>
</comment>
<evidence type="ECO:0000256" key="2">
    <source>
        <dbReference type="ARBA" id="ARBA00012962"/>
    </source>
</evidence>
<organism evidence="9 10">
    <name type="scientific">Chelatococcus asaccharovorans</name>
    <dbReference type="NCBI Taxonomy" id="28210"/>
    <lineage>
        <taxon>Bacteria</taxon>
        <taxon>Pseudomonadati</taxon>
        <taxon>Pseudomonadota</taxon>
        <taxon>Alphaproteobacteria</taxon>
        <taxon>Hyphomicrobiales</taxon>
        <taxon>Chelatococcaceae</taxon>
        <taxon>Chelatococcus</taxon>
    </lineage>
</organism>
<keyword evidence="4" id="KW-0560">Oxidoreductase</keyword>
<feature type="domain" description="Quinate/shikimate 5-dehydrogenase/glutamyl-tRNA reductase" evidence="7">
    <location>
        <begin position="126"/>
        <end position="200"/>
    </location>
</feature>
<comment type="caution">
    <text evidence="9">The sequence shown here is derived from an EMBL/GenBank/DDBJ whole genome shotgun (WGS) entry which is preliminary data.</text>
</comment>
<evidence type="ECO:0000313" key="9">
    <source>
        <dbReference type="EMBL" id="PXW53680.1"/>
    </source>
</evidence>
<dbReference type="InterPro" id="IPR006151">
    <property type="entry name" value="Shikm_DH/Glu-tRNA_Rdtase"/>
</dbReference>
<dbReference type="InterPro" id="IPR013708">
    <property type="entry name" value="Shikimate_DH-bd_N"/>
</dbReference>
<gene>
    <name evidence="9" type="ORF">C7450_113168</name>
</gene>
<dbReference type="PANTHER" id="PTHR21089:SF1">
    <property type="entry name" value="BIFUNCTIONAL 3-DEHYDROQUINATE DEHYDRATASE_SHIKIMATE DEHYDROGENASE, CHLOROPLASTIC"/>
    <property type="match status" value="1"/>
</dbReference>
<dbReference type="AlphaFoldDB" id="A0A2V3TYC6"/>
<dbReference type="UniPathway" id="UPA00053">
    <property type="reaction ID" value="UER00087"/>
</dbReference>
<keyword evidence="5" id="KW-0057">Aromatic amino acid biosynthesis</keyword>
<evidence type="ECO:0000313" key="10">
    <source>
        <dbReference type="Proteomes" id="UP000248021"/>
    </source>
</evidence>
<dbReference type="GO" id="GO:0009073">
    <property type="term" value="P:aromatic amino acid family biosynthetic process"/>
    <property type="evidence" value="ECO:0007669"/>
    <property type="project" value="UniProtKB-KW"/>
</dbReference>
<dbReference type="GO" id="GO:0009423">
    <property type="term" value="P:chorismate biosynthetic process"/>
    <property type="evidence" value="ECO:0007669"/>
    <property type="project" value="UniProtKB-UniPathway"/>
</dbReference>
<dbReference type="EMBL" id="QJJK01000013">
    <property type="protein sequence ID" value="PXW53680.1"/>
    <property type="molecule type" value="Genomic_DNA"/>
</dbReference>
<dbReference type="PANTHER" id="PTHR21089">
    <property type="entry name" value="SHIKIMATE DEHYDROGENASE"/>
    <property type="match status" value="1"/>
</dbReference>
<dbReference type="OrthoDB" id="7873617at2"/>
<accession>A0A2V3TYC6</accession>
<dbReference type="GO" id="GO:0005829">
    <property type="term" value="C:cytosol"/>
    <property type="evidence" value="ECO:0007669"/>
    <property type="project" value="TreeGrafter"/>
</dbReference>
<protein>
    <recommendedName>
        <fullName evidence="2">shikimate dehydrogenase (NADP(+))</fullName>
        <ecNumber evidence="2">1.1.1.25</ecNumber>
    </recommendedName>
</protein>
<evidence type="ECO:0000256" key="5">
    <source>
        <dbReference type="ARBA" id="ARBA00023141"/>
    </source>
</evidence>
<dbReference type="EC" id="1.1.1.25" evidence="2"/>
<dbReference type="GO" id="GO:0004764">
    <property type="term" value="F:shikimate 3-dehydrogenase (NADP+) activity"/>
    <property type="evidence" value="ECO:0007669"/>
    <property type="project" value="UniProtKB-EC"/>
</dbReference>
<dbReference type="Gene3D" id="3.40.50.720">
    <property type="entry name" value="NAD(P)-binding Rossmann-like Domain"/>
    <property type="match status" value="1"/>
</dbReference>
<keyword evidence="5" id="KW-0028">Amino-acid biosynthesis</keyword>
<dbReference type="GO" id="GO:0050661">
    <property type="term" value="F:NADP binding"/>
    <property type="evidence" value="ECO:0007669"/>
    <property type="project" value="TreeGrafter"/>
</dbReference>
<dbReference type="Pfam" id="PF01488">
    <property type="entry name" value="Shikimate_DH"/>
    <property type="match status" value="1"/>
</dbReference>
<evidence type="ECO:0000259" key="8">
    <source>
        <dbReference type="Pfam" id="PF08501"/>
    </source>
</evidence>
<name>A0A2V3TYC6_9HYPH</name>
<dbReference type="InterPro" id="IPR022893">
    <property type="entry name" value="Shikimate_DH_fam"/>
</dbReference>
<dbReference type="Pfam" id="PF08501">
    <property type="entry name" value="Shikimate_dh_N"/>
    <property type="match status" value="1"/>
</dbReference>
<reference evidence="9 10" key="1">
    <citation type="submission" date="2018-05" db="EMBL/GenBank/DDBJ databases">
        <title>Genomic Encyclopedia of Type Strains, Phase IV (KMG-IV): sequencing the most valuable type-strain genomes for metagenomic binning, comparative biology and taxonomic classification.</title>
        <authorList>
            <person name="Goeker M."/>
        </authorList>
    </citation>
    <scope>NUCLEOTIDE SEQUENCE [LARGE SCALE GENOMIC DNA]</scope>
    <source>
        <strain evidence="9 10">DSM 6462</strain>
    </source>
</reference>
<dbReference type="InterPro" id="IPR036291">
    <property type="entry name" value="NAD(P)-bd_dom_sf"/>
</dbReference>
<dbReference type="Proteomes" id="UP000248021">
    <property type="component" value="Unassembled WGS sequence"/>
</dbReference>
<keyword evidence="10" id="KW-1185">Reference proteome</keyword>